<dbReference type="Proteomes" id="UP000656042">
    <property type="component" value="Unassembled WGS sequence"/>
</dbReference>
<proteinExistence type="predicted"/>
<dbReference type="RefSeq" id="WP_189077490.1">
    <property type="nucleotide sequence ID" value="NZ_BMMX01000001.1"/>
</dbReference>
<evidence type="ECO:0000256" key="4">
    <source>
        <dbReference type="ARBA" id="ARBA00023163"/>
    </source>
</evidence>
<evidence type="ECO:0000256" key="3">
    <source>
        <dbReference type="ARBA" id="ARBA00023125"/>
    </source>
</evidence>
<evidence type="ECO:0000256" key="2">
    <source>
        <dbReference type="ARBA" id="ARBA00023015"/>
    </source>
</evidence>
<dbReference type="SUPFAM" id="SSF46689">
    <property type="entry name" value="Homeodomain-like"/>
    <property type="match status" value="1"/>
</dbReference>
<dbReference type="InterPro" id="IPR004111">
    <property type="entry name" value="Repressor_TetR_C"/>
</dbReference>
<dbReference type="PANTHER" id="PTHR30055">
    <property type="entry name" value="HTH-TYPE TRANSCRIPTIONAL REGULATOR RUTR"/>
    <property type="match status" value="1"/>
</dbReference>
<comment type="caution">
    <text evidence="7">The sequence shown here is derived from an EMBL/GenBank/DDBJ whole genome shotgun (WGS) entry which is preliminary data.</text>
</comment>
<dbReference type="SUPFAM" id="SSF48498">
    <property type="entry name" value="Tetracyclin repressor-like, C-terminal domain"/>
    <property type="match status" value="1"/>
</dbReference>
<feature type="DNA-binding region" description="H-T-H motif" evidence="5">
    <location>
        <begin position="39"/>
        <end position="58"/>
    </location>
</feature>
<dbReference type="PANTHER" id="PTHR30055:SF151">
    <property type="entry name" value="TRANSCRIPTIONAL REGULATORY PROTEIN"/>
    <property type="match status" value="1"/>
</dbReference>
<dbReference type="InterPro" id="IPR050109">
    <property type="entry name" value="HTH-type_TetR-like_transc_reg"/>
</dbReference>
<name>A0A8J3FLA2_9ACTN</name>
<dbReference type="GO" id="GO:0003700">
    <property type="term" value="F:DNA-binding transcription factor activity"/>
    <property type="evidence" value="ECO:0007669"/>
    <property type="project" value="TreeGrafter"/>
</dbReference>
<dbReference type="Pfam" id="PF02909">
    <property type="entry name" value="TetR_C_1"/>
    <property type="match status" value="1"/>
</dbReference>
<dbReference type="Gene3D" id="1.10.357.10">
    <property type="entry name" value="Tetracycline Repressor, domain 2"/>
    <property type="match status" value="1"/>
</dbReference>
<keyword evidence="1" id="KW-0678">Repressor</keyword>
<dbReference type="PRINTS" id="PR00455">
    <property type="entry name" value="HTHTETR"/>
</dbReference>
<reference evidence="7" key="2">
    <citation type="submission" date="2020-09" db="EMBL/GenBank/DDBJ databases">
        <authorList>
            <person name="Sun Q."/>
            <person name="Zhou Y."/>
        </authorList>
    </citation>
    <scope>NUCLEOTIDE SEQUENCE</scope>
    <source>
        <strain evidence="7">CGMCC 4.7299</strain>
    </source>
</reference>
<keyword evidence="4" id="KW-0804">Transcription</keyword>
<feature type="domain" description="HTH tetR-type" evidence="6">
    <location>
        <begin position="16"/>
        <end position="76"/>
    </location>
</feature>
<accession>A0A8J3FLA2</accession>
<organism evidence="7 8">
    <name type="scientific">Mangrovihabitans endophyticus</name>
    <dbReference type="NCBI Taxonomy" id="1751298"/>
    <lineage>
        <taxon>Bacteria</taxon>
        <taxon>Bacillati</taxon>
        <taxon>Actinomycetota</taxon>
        <taxon>Actinomycetes</taxon>
        <taxon>Micromonosporales</taxon>
        <taxon>Micromonosporaceae</taxon>
        <taxon>Mangrovihabitans</taxon>
    </lineage>
</organism>
<dbReference type="GO" id="GO:0000976">
    <property type="term" value="F:transcription cis-regulatory region binding"/>
    <property type="evidence" value="ECO:0007669"/>
    <property type="project" value="TreeGrafter"/>
</dbReference>
<sequence length="231" mass="24964">MPRRSTTGSATRAGARLSRESIVSAAVDLADREGLAALSMRRLAQQLGVDAMSIYYHLPDKKALLIAMADAVVAEIEPEPPDGDAWTGQLRELIMVARATMARHPWAARILEQRNDPSPAVMRHIERVLAVMRRGGCSVGLGHHALHLLGSRILGFSQDLFDDSPASQPSPEVLAAQAAQWAATLPHIAELATAVSHDGPLGGCDDDDEFAFALDILLDGLERRRRAEDRA</sequence>
<dbReference type="GO" id="GO:0045892">
    <property type="term" value="P:negative regulation of DNA-templated transcription"/>
    <property type="evidence" value="ECO:0007669"/>
    <property type="project" value="InterPro"/>
</dbReference>
<protein>
    <submittedName>
        <fullName evidence="7">TetR family transcriptional regulator</fullName>
    </submittedName>
</protein>
<dbReference type="GO" id="GO:0046677">
    <property type="term" value="P:response to antibiotic"/>
    <property type="evidence" value="ECO:0007669"/>
    <property type="project" value="InterPro"/>
</dbReference>
<dbReference type="Pfam" id="PF00440">
    <property type="entry name" value="TetR_N"/>
    <property type="match status" value="1"/>
</dbReference>
<dbReference type="InterPro" id="IPR036271">
    <property type="entry name" value="Tet_transcr_reg_TetR-rel_C_sf"/>
</dbReference>
<dbReference type="PROSITE" id="PS50977">
    <property type="entry name" value="HTH_TETR_2"/>
    <property type="match status" value="1"/>
</dbReference>
<dbReference type="InterPro" id="IPR001647">
    <property type="entry name" value="HTH_TetR"/>
</dbReference>
<dbReference type="InterPro" id="IPR009057">
    <property type="entry name" value="Homeodomain-like_sf"/>
</dbReference>
<keyword evidence="2" id="KW-0805">Transcription regulation</keyword>
<evidence type="ECO:0000256" key="1">
    <source>
        <dbReference type="ARBA" id="ARBA00022491"/>
    </source>
</evidence>
<dbReference type="InterPro" id="IPR003012">
    <property type="entry name" value="Tet_transcr_reg_TetR"/>
</dbReference>
<keyword evidence="3 5" id="KW-0238">DNA-binding</keyword>
<reference evidence="7" key="1">
    <citation type="journal article" date="2014" name="Int. J. Syst. Evol. Microbiol.">
        <title>Complete genome sequence of Corynebacterium casei LMG S-19264T (=DSM 44701T), isolated from a smear-ripened cheese.</title>
        <authorList>
            <consortium name="US DOE Joint Genome Institute (JGI-PGF)"/>
            <person name="Walter F."/>
            <person name="Albersmeier A."/>
            <person name="Kalinowski J."/>
            <person name="Ruckert C."/>
        </authorList>
    </citation>
    <scope>NUCLEOTIDE SEQUENCE</scope>
    <source>
        <strain evidence="7">CGMCC 4.7299</strain>
    </source>
</reference>
<evidence type="ECO:0000313" key="8">
    <source>
        <dbReference type="Proteomes" id="UP000656042"/>
    </source>
</evidence>
<evidence type="ECO:0000256" key="5">
    <source>
        <dbReference type="PROSITE-ProRule" id="PRU00335"/>
    </source>
</evidence>
<evidence type="ECO:0000313" key="7">
    <source>
        <dbReference type="EMBL" id="GGK75382.1"/>
    </source>
</evidence>
<dbReference type="PRINTS" id="PR00400">
    <property type="entry name" value="TETREPRESSOR"/>
</dbReference>
<dbReference type="EMBL" id="BMMX01000001">
    <property type="protein sequence ID" value="GGK75382.1"/>
    <property type="molecule type" value="Genomic_DNA"/>
</dbReference>
<keyword evidence="8" id="KW-1185">Reference proteome</keyword>
<dbReference type="AlphaFoldDB" id="A0A8J3FLA2"/>
<gene>
    <name evidence="7" type="ORF">GCM10012284_06690</name>
</gene>
<evidence type="ECO:0000259" key="6">
    <source>
        <dbReference type="PROSITE" id="PS50977"/>
    </source>
</evidence>
<dbReference type="Gene3D" id="1.10.10.60">
    <property type="entry name" value="Homeodomain-like"/>
    <property type="match status" value="1"/>
</dbReference>